<evidence type="ECO:0000313" key="2">
    <source>
        <dbReference type="EMBL" id="ANP73930.1"/>
    </source>
</evidence>
<sequence length="185" mass="18385" precursor="true">MPPSSPAFPRPRRRALVAVLLAGSVLLSGCAGLRPPAGPAAETPGSDASASGTPADAERKSSAAVAELKQVPGVLDAVVTSGPNGLPSQIELTAGLNLEAGYAGDLAVLLDYTLAQAWSVTAEEPTTVVSVGFLGGDTAIDLAPVAAELGWTGQAGPGLDLSVDDLAERYGPWPGPVPDKPAALG</sequence>
<name>A0A1B1BMU4_9MICO</name>
<proteinExistence type="predicted"/>
<organism evidence="2 3">
    <name type="scientific">Cryobacterium arcticum</name>
    <dbReference type="NCBI Taxonomy" id="670052"/>
    <lineage>
        <taxon>Bacteria</taxon>
        <taxon>Bacillati</taxon>
        <taxon>Actinomycetota</taxon>
        <taxon>Actinomycetes</taxon>
        <taxon>Micrococcales</taxon>
        <taxon>Microbacteriaceae</taxon>
        <taxon>Cryobacterium</taxon>
    </lineage>
</organism>
<accession>A0A1B1BMU4</accession>
<dbReference type="STRING" id="670052.PA27867_2994"/>
<dbReference type="KEGG" id="cart:PA27867_2994"/>
<evidence type="ECO:0000256" key="1">
    <source>
        <dbReference type="SAM" id="MobiDB-lite"/>
    </source>
</evidence>
<dbReference type="Proteomes" id="UP000092582">
    <property type="component" value="Chromosome 1"/>
</dbReference>
<gene>
    <name evidence="2" type="ORF">PA27867_2994</name>
</gene>
<dbReference type="AlphaFoldDB" id="A0A1B1BMU4"/>
<evidence type="ECO:0000313" key="3">
    <source>
        <dbReference type="Proteomes" id="UP000092582"/>
    </source>
</evidence>
<feature type="region of interest" description="Disordered" evidence="1">
    <location>
        <begin position="36"/>
        <end position="61"/>
    </location>
</feature>
<reference evidence="2 3" key="1">
    <citation type="submission" date="2016-06" db="EMBL/GenBank/DDBJ databases">
        <title>Genome sequencing of Cryobacterium arcticum PAMC 27867.</title>
        <authorList>
            <person name="Lee J."/>
            <person name="Kim O.-S."/>
        </authorList>
    </citation>
    <scope>NUCLEOTIDE SEQUENCE [LARGE SCALE GENOMIC DNA]</scope>
    <source>
        <strain evidence="2 3">PAMC 27867</strain>
    </source>
</reference>
<dbReference type="RefSeq" id="WP_066597695.1">
    <property type="nucleotide sequence ID" value="NZ_CP016282.1"/>
</dbReference>
<dbReference type="EMBL" id="CP016282">
    <property type="protein sequence ID" value="ANP73930.1"/>
    <property type="molecule type" value="Genomic_DNA"/>
</dbReference>
<dbReference type="OrthoDB" id="5114851at2"/>
<keyword evidence="3" id="KW-1185">Reference proteome</keyword>
<protein>
    <submittedName>
        <fullName evidence="2">Uncharacterized protein</fullName>
    </submittedName>
</protein>